<organism evidence="5 6">
    <name type="scientific">Belnapia rosea</name>
    <dbReference type="NCBI Taxonomy" id="938405"/>
    <lineage>
        <taxon>Bacteria</taxon>
        <taxon>Pseudomonadati</taxon>
        <taxon>Pseudomonadota</taxon>
        <taxon>Alphaproteobacteria</taxon>
        <taxon>Acetobacterales</taxon>
        <taxon>Roseomonadaceae</taxon>
        <taxon>Belnapia</taxon>
    </lineage>
</organism>
<dbReference type="OrthoDB" id="9786756at2"/>
<proteinExistence type="inferred from homology"/>
<dbReference type="CDD" id="cd02968">
    <property type="entry name" value="SCO"/>
    <property type="match status" value="1"/>
</dbReference>
<dbReference type="EMBL" id="FMZX01000061">
    <property type="protein sequence ID" value="SDE58582.1"/>
    <property type="molecule type" value="Genomic_DNA"/>
</dbReference>
<dbReference type="STRING" id="938405.SAMN02927895_05476"/>
<evidence type="ECO:0000313" key="5">
    <source>
        <dbReference type="EMBL" id="SDE58582.1"/>
    </source>
</evidence>
<gene>
    <name evidence="5" type="ORF">SAMN04487779_10616</name>
</gene>
<keyword evidence="3" id="KW-1015">Disulfide bond</keyword>
<keyword evidence="2" id="KW-0186">Copper</keyword>
<evidence type="ECO:0000256" key="3">
    <source>
        <dbReference type="PIRSR" id="PIRSR603782-2"/>
    </source>
</evidence>
<dbReference type="Pfam" id="PF02630">
    <property type="entry name" value="SCO1-SenC"/>
    <property type="match status" value="1"/>
</dbReference>
<feature type="signal peptide" evidence="4">
    <location>
        <begin position="1"/>
        <end position="26"/>
    </location>
</feature>
<feature type="disulfide bond" description="Redox-active" evidence="3">
    <location>
        <begin position="71"/>
        <end position="75"/>
    </location>
</feature>
<keyword evidence="6" id="KW-1185">Reference proteome</keyword>
<reference evidence="5 6" key="1">
    <citation type="submission" date="2016-10" db="EMBL/GenBank/DDBJ databases">
        <authorList>
            <person name="de Groot N.N."/>
        </authorList>
    </citation>
    <scope>NUCLEOTIDE SEQUENCE [LARGE SCALE GENOMIC DNA]</scope>
    <source>
        <strain evidence="5 6">CPCC 100156</strain>
    </source>
</reference>
<keyword evidence="2" id="KW-0479">Metal-binding</keyword>
<sequence length="200" mass="22241">MNRRAFVKAGLAAAAAPLALPLTAQTATFTSRGANYFTDAVVTTHEGRQARFYTDLLKNRRVIINFVFVGCTDICDSVTQNLVAVQELLGDRVGRDIFMYSISLLPDFDTPEVLKDYAERFAVKPGWSFLTGQPAEIDLLRWRLGFADIDPERDANIFEHAAMLRIGEERLDRWAMAAALLAPESLVGTINRVLPPPRAL</sequence>
<accession>A0A1G7E4M5</accession>
<feature type="binding site" evidence="2">
    <location>
        <position position="71"/>
    </location>
    <ligand>
        <name>Cu cation</name>
        <dbReference type="ChEBI" id="CHEBI:23378"/>
    </ligand>
</feature>
<evidence type="ECO:0000256" key="1">
    <source>
        <dbReference type="ARBA" id="ARBA00010996"/>
    </source>
</evidence>
<evidence type="ECO:0000313" key="6">
    <source>
        <dbReference type="Proteomes" id="UP000198925"/>
    </source>
</evidence>
<dbReference type="AlphaFoldDB" id="A0A1G7E4M5"/>
<dbReference type="PANTHER" id="PTHR12151">
    <property type="entry name" value="ELECTRON TRANSPORT PROTIN SCO1/SENC FAMILY MEMBER"/>
    <property type="match status" value="1"/>
</dbReference>
<dbReference type="PANTHER" id="PTHR12151:SF5">
    <property type="entry name" value="AT19154P"/>
    <property type="match status" value="1"/>
</dbReference>
<name>A0A1G7E4M5_9PROT</name>
<evidence type="ECO:0000256" key="4">
    <source>
        <dbReference type="SAM" id="SignalP"/>
    </source>
</evidence>
<dbReference type="Gene3D" id="3.40.30.10">
    <property type="entry name" value="Glutaredoxin"/>
    <property type="match status" value="1"/>
</dbReference>
<keyword evidence="4" id="KW-0732">Signal</keyword>
<dbReference type="SUPFAM" id="SSF52833">
    <property type="entry name" value="Thioredoxin-like"/>
    <property type="match status" value="1"/>
</dbReference>
<dbReference type="GO" id="GO:0046872">
    <property type="term" value="F:metal ion binding"/>
    <property type="evidence" value="ECO:0007669"/>
    <property type="project" value="UniProtKB-KW"/>
</dbReference>
<dbReference type="RefSeq" id="WP_090571308.1">
    <property type="nucleotide sequence ID" value="NZ_FMXZ01000040.1"/>
</dbReference>
<comment type="similarity">
    <text evidence="1">Belongs to the SCO1/2 family.</text>
</comment>
<dbReference type="InterPro" id="IPR036249">
    <property type="entry name" value="Thioredoxin-like_sf"/>
</dbReference>
<feature type="chain" id="PRO_5011631992" evidence="4">
    <location>
        <begin position="27"/>
        <end position="200"/>
    </location>
</feature>
<dbReference type="InterPro" id="IPR003782">
    <property type="entry name" value="SCO1/SenC"/>
</dbReference>
<dbReference type="Proteomes" id="UP000198925">
    <property type="component" value="Unassembled WGS sequence"/>
</dbReference>
<evidence type="ECO:0000256" key="2">
    <source>
        <dbReference type="PIRSR" id="PIRSR603782-1"/>
    </source>
</evidence>
<feature type="binding site" evidence="2">
    <location>
        <position position="75"/>
    </location>
    <ligand>
        <name>Cu cation</name>
        <dbReference type="ChEBI" id="CHEBI:23378"/>
    </ligand>
</feature>
<protein>
    <submittedName>
        <fullName evidence="5">Protein SCO1/2</fullName>
    </submittedName>
</protein>